<dbReference type="Proteomes" id="UP000434925">
    <property type="component" value="Unassembled WGS sequence"/>
</dbReference>
<reference evidence="1 4" key="3">
    <citation type="submission" date="2019-09" db="EMBL/GenBank/DDBJ databases">
        <title>Draft genome sequences of 48 bacterial type strains from the CCUG.</title>
        <authorList>
            <person name="Tunovic T."/>
            <person name="Pineiro-Iglesias B."/>
            <person name="Unosson C."/>
            <person name="Inganas E."/>
            <person name="Ohlen M."/>
            <person name="Cardew S."/>
            <person name="Jensie-Markopoulos S."/>
            <person name="Salva-Serra F."/>
            <person name="Jaen-Luchoro D."/>
            <person name="Karlsson R."/>
            <person name="Svensson-Stadler L."/>
            <person name="Chun J."/>
            <person name="Moore E."/>
        </authorList>
    </citation>
    <scope>NUCLEOTIDE SEQUENCE [LARGE SCALE GENOMIC DNA]</scope>
    <source>
        <strain evidence="1 4">CCUG 51522</strain>
    </source>
</reference>
<reference evidence="3" key="2">
    <citation type="submission" date="2016-10" db="EMBL/GenBank/DDBJ databases">
        <authorList>
            <person name="Varghese N."/>
            <person name="Submissions S."/>
        </authorList>
    </citation>
    <scope>NUCLEOTIDE SEQUENCE [LARGE SCALE GENOMIC DNA]</scope>
    <source>
        <strain evidence="3">BS3782</strain>
    </source>
</reference>
<dbReference type="EMBL" id="VZPO01000006">
    <property type="protein sequence ID" value="KAB0503452.1"/>
    <property type="molecule type" value="Genomic_DNA"/>
</dbReference>
<evidence type="ECO:0000313" key="4">
    <source>
        <dbReference type="Proteomes" id="UP000434925"/>
    </source>
</evidence>
<dbReference type="AlphaFoldDB" id="A0A0J6HF55"/>
<dbReference type="EMBL" id="LT629746">
    <property type="protein sequence ID" value="SDT48884.1"/>
    <property type="molecule type" value="Genomic_DNA"/>
</dbReference>
<evidence type="ECO:0000313" key="2">
    <source>
        <dbReference type="EMBL" id="SDT48884.1"/>
    </source>
</evidence>
<organism evidence="2 3">
    <name type="scientific">Pseudomonas lini</name>
    <dbReference type="NCBI Taxonomy" id="163011"/>
    <lineage>
        <taxon>Bacteria</taxon>
        <taxon>Pseudomonadati</taxon>
        <taxon>Pseudomonadota</taxon>
        <taxon>Gammaproteobacteria</taxon>
        <taxon>Pseudomonadales</taxon>
        <taxon>Pseudomonadaceae</taxon>
        <taxon>Pseudomonas</taxon>
    </lineage>
</organism>
<name>A0A0J6HF55_9PSED</name>
<evidence type="ECO:0000313" key="3">
    <source>
        <dbReference type="Proteomes" id="UP000182814"/>
    </source>
</evidence>
<dbReference type="Proteomes" id="UP000182814">
    <property type="component" value="Chromosome I"/>
</dbReference>
<dbReference type="PATRIC" id="fig|163011.3.peg.3019"/>
<protein>
    <submittedName>
        <fullName evidence="2">Uncharacterized protein</fullName>
    </submittedName>
</protein>
<reference evidence="2" key="1">
    <citation type="submission" date="2016-10" db="EMBL/GenBank/DDBJ databases">
        <authorList>
            <person name="de Groot N.N."/>
        </authorList>
    </citation>
    <scope>NUCLEOTIDE SEQUENCE [LARGE SCALE GENOMIC DNA]</scope>
    <source>
        <strain evidence="2">BS3782</strain>
    </source>
</reference>
<dbReference type="RefSeq" id="WP_038983825.1">
    <property type="nucleotide sequence ID" value="NZ_JABTYG010000003.1"/>
</dbReference>
<accession>A0A0J6HF55</accession>
<gene>
    <name evidence="1" type="ORF">F7R14_16970</name>
    <name evidence="2" type="ORF">SAMN04490191_4721</name>
</gene>
<proteinExistence type="predicted"/>
<keyword evidence="3" id="KW-1185">Reference proteome</keyword>
<evidence type="ECO:0000313" key="1">
    <source>
        <dbReference type="EMBL" id="KAB0503452.1"/>
    </source>
</evidence>
<sequence>MANLNGSYDGGPKNEYRLNVIENSEPAGTFSGKFHNALTNNWESITGYFNFFTDRNETVLTFSTSGFNWKWEADYVNGSRSFNEWVARRTSDTNTNDIATMKFYKET</sequence>